<evidence type="ECO:0000256" key="5">
    <source>
        <dbReference type="ARBA" id="ARBA00051722"/>
    </source>
</evidence>
<dbReference type="EMBL" id="JPME01000050">
    <property type="protein sequence ID" value="KEZ86054.1"/>
    <property type="molecule type" value="Genomic_DNA"/>
</dbReference>
<dbReference type="InterPro" id="IPR017867">
    <property type="entry name" value="Tyr_phospatase_low_mol_wt"/>
</dbReference>
<evidence type="ECO:0000313" key="8">
    <source>
        <dbReference type="EMBL" id="KEZ86054.1"/>
    </source>
</evidence>
<feature type="active site" description="Proton donor" evidence="6">
    <location>
        <position position="129"/>
    </location>
</feature>
<evidence type="ECO:0000256" key="2">
    <source>
        <dbReference type="ARBA" id="ARBA00013064"/>
    </source>
</evidence>
<dbReference type="Gene3D" id="3.40.50.2300">
    <property type="match status" value="1"/>
</dbReference>
<feature type="domain" description="Phosphotyrosine protein phosphatase I" evidence="7">
    <location>
        <begin position="8"/>
        <end position="153"/>
    </location>
</feature>
<dbReference type="PANTHER" id="PTHR11717:SF7">
    <property type="entry name" value="LOW MOLECULAR WEIGHT PHOSPHOTYROSINE PROTEIN PHOSPHATASE"/>
    <property type="match status" value="1"/>
</dbReference>
<feature type="active site" evidence="6">
    <location>
        <position position="20"/>
    </location>
</feature>
<evidence type="ECO:0000259" key="7">
    <source>
        <dbReference type="SMART" id="SM00226"/>
    </source>
</evidence>
<dbReference type="Proteomes" id="UP000028525">
    <property type="component" value="Unassembled WGS sequence"/>
</dbReference>
<reference evidence="8 9" key="1">
    <citation type="submission" date="2014-07" db="EMBL/GenBank/DDBJ databases">
        <title>Draft genome of Clostridium celerecrescens 152B isolated from sediments associated with methane hydrate from Krishna Godavari basin.</title>
        <authorList>
            <person name="Honkalas V.S."/>
            <person name="Dabir A.P."/>
            <person name="Arora P."/>
            <person name="Dhakephalkar P.K."/>
        </authorList>
    </citation>
    <scope>NUCLEOTIDE SEQUENCE [LARGE SCALE GENOMIC DNA]</scope>
    <source>
        <strain evidence="8 9">152B</strain>
    </source>
</reference>
<feature type="active site" description="Nucleophile" evidence="6">
    <location>
        <position position="14"/>
    </location>
</feature>
<evidence type="ECO:0000256" key="4">
    <source>
        <dbReference type="ARBA" id="ARBA00022912"/>
    </source>
</evidence>
<dbReference type="SUPFAM" id="SSF52788">
    <property type="entry name" value="Phosphotyrosine protein phosphatases I"/>
    <property type="match status" value="1"/>
</dbReference>
<evidence type="ECO:0000313" key="9">
    <source>
        <dbReference type="Proteomes" id="UP000028525"/>
    </source>
</evidence>
<evidence type="ECO:0000256" key="6">
    <source>
        <dbReference type="PIRSR" id="PIRSR617867-1"/>
    </source>
</evidence>
<dbReference type="InterPro" id="IPR050438">
    <property type="entry name" value="LMW_PTPase"/>
</dbReference>
<accession>A0A084JAS0</accession>
<comment type="similarity">
    <text evidence="1">Belongs to the low molecular weight phosphotyrosine protein phosphatase family.</text>
</comment>
<dbReference type="PANTHER" id="PTHR11717">
    <property type="entry name" value="LOW MOLECULAR WEIGHT PROTEIN TYROSINE PHOSPHATASE"/>
    <property type="match status" value="1"/>
</dbReference>
<comment type="caution">
    <text evidence="8">The sequence shown here is derived from an EMBL/GenBank/DDBJ whole genome shotgun (WGS) entry which is preliminary data.</text>
</comment>
<evidence type="ECO:0000256" key="3">
    <source>
        <dbReference type="ARBA" id="ARBA00022801"/>
    </source>
</evidence>
<organism evidence="8 9">
    <name type="scientific">Lacrimispora celerecrescens</name>
    <dbReference type="NCBI Taxonomy" id="29354"/>
    <lineage>
        <taxon>Bacteria</taxon>
        <taxon>Bacillati</taxon>
        <taxon>Bacillota</taxon>
        <taxon>Clostridia</taxon>
        <taxon>Lachnospirales</taxon>
        <taxon>Lachnospiraceae</taxon>
        <taxon>Lacrimispora</taxon>
    </lineage>
</organism>
<keyword evidence="3" id="KW-0378">Hydrolase</keyword>
<protein>
    <recommendedName>
        <fullName evidence="2">protein-tyrosine-phosphatase</fullName>
        <ecNumber evidence="2">3.1.3.48</ecNumber>
    </recommendedName>
</protein>
<dbReference type="CDD" id="cd16343">
    <property type="entry name" value="LMWPTP"/>
    <property type="match status" value="1"/>
</dbReference>
<dbReference type="SMART" id="SM00226">
    <property type="entry name" value="LMWPc"/>
    <property type="match status" value="1"/>
</dbReference>
<dbReference type="PRINTS" id="PR00719">
    <property type="entry name" value="LMWPTPASE"/>
</dbReference>
<dbReference type="EC" id="3.1.3.48" evidence="2"/>
<dbReference type="InterPro" id="IPR023485">
    <property type="entry name" value="Ptyr_pPase"/>
</dbReference>
<gene>
    <name evidence="8" type="ORF">IO98_23450</name>
</gene>
<sequence length="164" mass="18987">MKRGQDVIRILMVCLGNICRSPMAEFVMKDMIEKEHLGDRFYVASAATSTEEIGNPVHRGTREKLKEYGISTAGKHAVQLSRKDYDQYNYLIGMEQRNVTNMLRILGGDPEGKVKRLLDFSPHPRDIADPWYTGDFDRTYDDVYEGCKALLTFILEQENERNYR</sequence>
<comment type="catalytic activity">
    <reaction evidence="5">
        <text>O-phospho-L-tyrosyl-[protein] + H2O = L-tyrosyl-[protein] + phosphate</text>
        <dbReference type="Rhea" id="RHEA:10684"/>
        <dbReference type="Rhea" id="RHEA-COMP:10136"/>
        <dbReference type="Rhea" id="RHEA-COMP:20101"/>
        <dbReference type="ChEBI" id="CHEBI:15377"/>
        <dbReference type="ChEBI" id="CHEBI:43474"/>
        <dbReference type="ChEBI" id="CHEBI:46858"/>
        <dbReference type="ChEBI" id="CHEBI:61978"/>
        <dbReference type="EC" id="3.1.3.48"/>
    </reaction>
</comment>
<dbReference type="Pfam" id="PF01451">
    <property type="entry name" value="LMWPc"/>
    <property type="match status" value="1"/>
</dbReference>
<dbReference type="STRING" id="29354.IO98_23450"/>
<dbReference type="GO" id="GO:0004725">
    <property type="term" value="F:protein tyrosine phosphatase activity"/>
    <property type="evidence" value="ECO:0007669"/>
    <property type="project" value="UniProtKB-EC"/>
</dbReference>
<name>A0A084JAS0_9FIRM</name>
<dbReference type="OrthoDB" id="9784339at2"/>
<dbReference type="RefSeq" id="WP_038285120.1">
    <property type="nucleotide sequence ID" value="NZ_JPME01000050.1"/>
</dbReference>
<keyword evidence="4" id="KW-0904">Protein phosphatase</keyword>
<evidence type="ECO:0000256" key="1">
    <source>
        <dbReference type="ARBA" id="ARBA00011063"/>
    </source>
</evidence>
<proteinExistence type="inferred from homology"/>
<dbReference type="AlphaFoldDB" id="A0A084JAS0"/>
<keyword evidence="9" id="KW-1185">Reference proteome</keyword>
<dbReference type="InterPro" id="IPR036196">
    <property type="entry name" value="Ptyr_pPase_sf"/>
</dbReference>